<organism evidence="1">
    <name type="scientific">uncultured Caudovirales phage</name>
    <dbReference type="NCBI Taxonomy" id="2100421"/>
    <lineage>
        <taxon>Viruses</taxon>
        <taxon>Duplodnaviria</taxon>
        <taxon>Heunggongvirae</taxon>
        <taxon>Uroviricota</taxon>
        <taxon>Caudoviricetes</taxon>
        <taxon>Peduoviridae</taxon>
        <taxon>Maltschvirus</taxon>
        <taxon>Maltschvirus maltsch</taxon>
    </lineage>
</organism>
<reference evidence="1" key="1">
    <citation type="submission" date="2020-05" db="EMBL/GenBank/DDBJ databases">
        <authorList>
            <person name="Chiriac C."/>
            <person name="Salcher M."/>
            <person name="Ghai R."/>
            <person name="Kavagutti S V."/>
        </authorList>
    </citation>
    <scope>NUCLEOTIDE SEQUENCE</scope>
</reference>
<proteinExistence type="predicted"/>
<name>A0A6J5RLL2_9CAUD</name>
<accession>A0A6J5RLL2</accession>
<protein>
    <submittedName>
        <fullName evidence="1">Uncharacterized protein</fullName>
    </submittedName>
</protein>
<evidence type="ECO:0000313" key="1">
    <source>
        <dbReference type="EMBL" id="CAB4196952.1"/>
    </source>
</evidence>
<dbReference type="EMBL" id="LR797252">
    <property type="protein sequence ID" value="CAB4196952.1"/>
    <property type="molecule type" value="Genomic_DNA"/>
</dbReference>
<sequence>MNKVNWLITENNITVNYDGQTHIVSRGDKLADRLVKAIKAKEWDEIPALVSAAKRIEQFSQGKFVVDNGRILVNGIEAPPVLGKKIVAFANEGLPFEPLVKFAAKLQTNPSYRAVQELFTFLEKNDHPITEDGNFIAYKRVRGNFKDIHSNTFDNSPGSTPSVPRNEVDEDCTRTCSKGLHVANWEYAHTQFASSDPATDIMLEVEVNPADVVAIPVDYNNAKMRVCFYKVLGVVDSEHSSDLQLRVVHDQGPEPECDEVCENCTCCDSSGEEKYSVCENRECDLDAGYYSLCDKCEEEDEEEEEDKYPWEDELD</sequence>
<gene>
    <name evidence="1" type="ORF">UFOVP1290_472</name>
</gene>